<dbReference type="Gene3D" id="3.30.2310.20">
    <property type="entry name" value="RelE-like"/>
    <property type="match status" value="1"/>
</dbReference>
<reference evidence="3 4" key="1">
    <citation type="journal article" date="2016" name="Microb. Cell Fact.">
        <title>Dissection of exopolysaccharide biosynthesis in Kozakia baliensis.</title>
        <authorList>
            <person name="Brandt J.U."/>
            <person name="Jakob F."/>
            <person name="Behr J."/>
            <person name="Geissler A.J."/>
            <person name="Vogel R.F."/>
        </authorList>
    </citation>
    <scope>NUCLEOTIDE SEQUENCE [LARGE SCALE GENOMIC DNA]</scope>
    <source>
        <strain evidence="3 4">DSM 14400</strain>
        <plasmid evidence="4">Plasmid pkb14400_1</plasmid>
    </source>
</reference>
<dbReference type="AlphaFoldDB" id="A0A1D8UXM1"/>
<evidence type="ECO:0008006" key="5">
    <source>
        <dbReference type="Google" id="ProtNLM"/>
    </source>
</evidence>
<gene>
    <name evidence="3" type="ORF">A0U89_13725</name>
</gene>
<keyword evidence="2" id="KW-1277">Toxin-antitoxin system</keyword>
<geneLocation type="plasmid" evidence="4">
    <name>pkb14400_1</name>
</geneLocation>
<dbReference type="OrthoDB" id="573800at2"/>
<dbReference type="Proteomes" id="UP000179145">
    <property type="component" value="Plasmid pKB14400_1"/>
</dbReference>
<dbReference type="InterPro" id="IPR051803">
    <property type="entry name" value="TA_system_RelE-like_toxin"/>
</dbReference>
<comment type="similarity">
    <text evidence="1">Belongs to the RelE toxin family.</text>
</comment>
<dbReference type="Pfam" id="PF05016">
    <property type="entry name" value="ParE_toxin"/>
    <property type="match status" value="1"/>
</dbReference>
<sequence>MKLQWSAKALSDLHDLTREFESPRTAARIIQRLVAVPDVLAEFPRMGVALADFAPREVRRFIVDDYEIRYELTDAVLIVTDIFHTRQDRETFH</sequence>
<evidence type="ECO:0000313" key="3">
    <source>
        <dbReference type="EMBL" id="AOX18380.1"/>
    </source>
</evidence>
<dbReference type="PANTHER" id="PTHR33755">
    <property type="entry name" value="TOXIN PARE1-RELATED"/>
    <property type="match status" value="1"/>
</dbReference>
<dbReference type="RefSeq" id="WP_070403865.1">
    <property type="nucleotide sequence ID" value="NZ_BJVW01000026.1"/>
</dbReference>
<dbReference type="InterPro" id="IPR035093">
    <property type="entry name" value="RelE/ParE_toxin_dom_sf"/>
</dbReference>
<dbReference type="InterPro" id="IPR007712">
    <property type="entry name" value="RelE/ParE_toxin"/>
</dbReference>
<dbReference type="SUPFAM" id="SSF143011">
    <property type="entry name" value="RelE-like"/>
    <property type="match status" value="1"/>
</dbReference>
<protein>
    <recommendedName>
        <fullName evidence="5">Plasmid stabilization protein</fullName>
    </recommendedName>
</protein>
<dbReference type="PANTHER" id="PTHR33755:SF7">
    <property type="entry name" value="TOXIN MODULE OF TOXIN-ANTITOXIN SYSTEM RELE_STBE FAMILY"/>
    <property type="match status" value="1"/>
</dbReference>
<evidence type="ECO:0000313" key="4">
    <source>
        <dbReference type="Proteomes" id="UP000179145"/>
    </source>
</evidence>
<dbReference type="KEGG" id="kba:A0U89_13725"/>
<name>A0A1D8UXM1_9PROT</name>
<proteinExistence type="inferred from homology"/>
<keyword evidence="4" id="KW-1185">Reference proteome</keyword>
<accession>A0A1D8UXM1</accession>
<dbReference type="EMBL" id="CP014675">
    <property type="protein sequence ID" value="AOX18380.1"/>
    <property type="molecule type" value="Genomic_DNA"/>
</dbReference>
<organism evidence="3 4">
    <name type="scientific">Kozakia baliensis</name>
    <dbReference type="NCBI Taxonomy" id="153496"/>
    <lineage>
        <taxon>Bacteria</taxon>
        <taxon>Pseudomonadati</taxon>
        <taxon>Pseudomonadota</taxon>
        <taxon>Alphaproteobacteria</taxon>
        <taxon>Acetobacterales</taxon>
        <taxon>Acetobacteraceae</taxon>
        <taxon>Kozakia</taxon>
    </lineage>
</organism>
<keyword evidence="3" id="KW-0614">Plasmid</keyword>
<evidence type="ECO:0000256" key="1">
    <source>
        <dbReference type="ARBA" id="ARBA00006226"/>
    </source>
</evidence>
<evidence type="ECO:0000256" key="2">
    <source>
        <dbReference type="ARBA" id="ARBA00022649"/>
    </source>
</evidence>
<dbReference type="eggNOG" id="COG3668">
    <property type="taxonomic scope" value="Bacteria"/>
</dbReference>